<name>A0A5B7FA19_PORTR</name>
<reference evidence="2 3" key="1">
    <citation type="submission" date="2019-05" db="EMBL/GenBank/DDBJ databases">
        <title>Another draft genome of Portunus trituberculatus and its Hox gene families provides insights of decapod evolution.</title>
        <authorList>
            <person name="Jeong J.-H."/>
            <person name="Song I."/>
            <person name="Kim S."/>
            <person name="Choi T."/>
            <person name="Kim D."/>
            <person name="Ryu S."/>
            <person name="Kim W."/>
        </authorList>
    </citation>
    <scope>NUCLEOTIDE SEQUENCE [LARGE SCALE GENOMIC DNA]</scope>
    <source>
        <tissue evidence="2">Muscle</tissue>
    </source>
</reference>
<organism evidence="2 3">
    <name type="scientific">Portunus trituberculatus</name>
    <name type="common">Swimming crab</name>
    <name type="synonym">Neptunus trituberculatus</name>
    <dbReference type="NCBI Taxonomy" id="210409"/>
    <lineage>
        <taxon>Eukaryota</taxon>
        <taxon>Metazoa</taxon>
        <taxon>Ecdysozoa</taxon>
        <taxon>Arthropoda</taxon>
        <taxon>Crustacea</taxon>
        <taxon>Multicrustacea</taxon>
        <taxon>Malacostraca</taxon>
        <taxon>Eumalacostraca</taxon>
        <taxon>Eucarida</taxon>
        <taxon>Decapoda</taxon>
        <taxon>Pleocyemata</taxon>
        <taxon>Brachyura</taxon>
        <taxon>Eubrachyura</taxon>
        <taxon>Portunoidea</taxon>
        <taxon>Portunidae</taxon>
        <taxon>Portuninae</taxon>
        <taxon>Portunus</taxon>
    </lineage>
</organism>
<keyword evidence="1" id="KW-0812">Transmembrane</keyword>
<dbReference type="EMBL" id="VSRR010005327">
    <property type="protein sequence ID" value="MPC42146.1"/>
    <property type="molecule type" value="Genomic_DNA"/>
</dbReference>
<keyword evidence="1" id="KW-0472">Membrane</keyword>
<evidence type="ECO:0000313" key="2">
    <source>
        <dbReference type="EMBL" id="MPC42146.1"/>
    </source>
</evidence>
<keyword evidence="1" id="KW-1133">Transmembrane helix</keyword>
<dbReference type="Proteomes" id="UP000324222">
    <property type="component" value="Unassembled WGS sequence"/>
</dbReference>
<keyword evidence="3" id="KW-1185">Reference proteome</keyword>
<evidence type="ECO:0000313" key="3">
    <source>
        <dbReference type="Proteomes" id="UP000324222"/>
    </source>
</evidence>
<dbReference type="AlphaFoldDB" id="A0A5B7FA19"/>
<comment type="caution">
    <text evidence="2">The sequence shown here is derived from an EMBL/GenBank/DDBJ whole genome shotgun (WGS) entry which is preliminary data.</text>
</comment>
<evidence type="ECO:0000256" key="1">
    <source>
        <dbReference type="SAM" id="Phobius"/>
    </source>
</evidence>
<protein>
    <submittedName>
        <fullName evidence="2">Uncharacterized protein</fullName>
    </submittedName>
</protein>
<proteinExistence type="predicted"/>
<gene>
    <name evidence="2" type="ORF">E2C01_035761</name>
</gene>
<sequence>MSGKILTFGTLLSESNDSEIDFLRVNCGPCCSCSCSLNCSYSGSFGIVPCLNPRKPPARSISSNLLCPKTTSVTPKRIVVYVGVITGVVVVILVVQLFTYHIVITSSEA</sequence>
<accession>A0A5B7FA19</accession>
<feature type="transmembrane region" description="Helical" evidence="1">
    <location>
        <begin position="78"/>
        <end position="103"/>
    </location>
</feature>